<dbReference type="InterPro" id="IPR004147">
    <property type="entry name" value="ABC1_dom"/>
</dbReference>
<keyword evidence="4" id="KW-1185">Reference proteome</keyword>
<evidence type="ECO:0000313" key="3">
    <source>
        <dbReference type="EMBL" id="EGB03363.1"/>
    </source>
</evidence>
<dbReference type="Pfam" id="PF03109">
    <property type="entry name" value="ABC1"/>
    <property type="match status" value="2"/>
</dbReference>
<dbReference type="GeneID" id="20226593"/>
<dbReference type="PANTHER" id="PTHR43173">
    <property type="entry name" value="ABC1 FAMILY PROTEIN"/>
    <property type="match status" value="1"/>
</dbReference>
<organism evidence="4">
    <name type="scientific">Aureococcus anophagefferens</name>
    <name type="common">Harmful bloom alga</name>
    <dbReference type="NCBI Taxonomy" id="44056"/>
    <lineage>
        <taxon>Eukaryota</taxon>
        <taxon>Sar</taxon>
        <taxon>Stramenopiles</taxon>
        <taxon>Ochrophyta</taxon>
        <taxon>Pelagophyceae</taxon>
        <taxon>Pelagomonadales</taxon>
        <taxon>Pelagomonadaceae</taxon>
        <taxon>Aureococcus</taxon>
    </lineage>
</organism>
<accession>F0YNF1</accession>
<dbReference type="PANTHER" id="PTHR43173:SF34">
    <property type="entry name" value="ABC1 ATYPICAL KINASE-LIKE DOMAIN-CONTAINING PROTEIN"/>
    <property type="match status" value="1"/>
</dbReference>
<evidence type="ECO:0000256" key="1">
    <source>
        <dbReference type="SAM" id="MobiDB-lite"/>
    </source>
</evidence>
<dbReference type="Proteomes" id="UP000002729">
    <property type="component" value="Unassembled WGS sequence"/>
</dbReference>
<dbReference type="AlphaFoldDB" id="F0YNF1"/>
<feature type="region of interest" description="Disordered" evidence="1">
    <location>
        <begin position="342"/>
        <end position="367"/>
    </location>
</feature>
<evidence type="ECO:0000313" key="4">
    <source>
        <dbReference type="Proteomes" id="UP000002729"/>
    </source>
</evidence>
<feature type="domain" description="ABC1 atypical kinase-like" evidence="2">
    <location>
        <begin position="669"/>
        <end position="828"/>
    </location>
</feature>
<feature type="domain" description="ABC1 atypical kinase-like" evidence="2">
    <location>
        <begin position="923"/>
        <end position="992"/>
    </location>
</feature>
<name>F0YNF1_AURAN</name>
<sequence length="1206" mass="135820">MWIKQQTKRAQELEIATFDGERSIVVVTDFANRNKLHGIAQSTSEISPAVGCAVAIVLYNPGEQVDGQERPVQTDVWRIFSGAKDCAHYNALLIEEIFVHYSGQDPHKESKLQMPEGGWGEPRRDRLRPPALSAIGRACSRGAVPGLKKITVISDGKTSTYKGAPSFGYLYGITEKYDVEIMQMFGAAHHMSGPVDAYGTWSCNGCYIYGGYNDGAAKHEDTDVQGWATVDEVNGGIHYDAPNAHSSQLYCVRIKAPWTPEPKEHPLARVDSESDPDDLFCTGKDGKKKMCLPCRNRENQGTILSGEPVAPLECDYQHWCGTPRYVQLLGYRADTEAQKAKEKLRKTQETREKIAAKKRKTPPSKIELASKSQLRPGEDTLYGSACSRELRHRRPAALKAATPTKVPSQHTTMKNVLWDMFETKVTSGCELHFFPERTLPHLHFHHRDAPQNMRVLKTAGARAIAHNLIRSSTKCTRLQTIGSTNKVKGATVRTEWIRPHLEITLRNVTQRGGHYVHRMRRVTVGKLVQEPVQLTLHRAQLIRPDIIASSGRARSALWHGVTPRHGAPFRSPRGPERPGRAELAQRIYSHIIPPWLDYKILKLRGRILNWSSERAAFEETKFHERTACKAFVGICTLGGFFIKKGQQLLLKKGLMPPQYYDALKPLLADVPERPFLVMAKVFHDSTGKSLSEVFETINPNCIGAASLAQTYVGVLRPEYRAGKEARKVIVKIQYPEVRAYFALDLRIILRLCNSFFPRMYEANKAAQEQHLRELDMWNEAQTLERMGRAMARAGLSPHKVVVPQPARCLTSRKTLVMDFLPGVTFDKFVDRCSHELKQLFGPSDWGVMASRAADEMNSKEEQINDSCDTRIHIQPPSELLKLAAATAKIIEGNIFDSVTKLQNLVLGLSKSRQVVADYHKIILILQVLVEALGYQCLIEGCVNVDSHPGNVICMDDGRVGLIDFGQVGYLNDEERLCVAKIILAIRNYDRDATCAAMRSLPPDGFRCKDDNDVVVERWAIFAFDRVDLSPLHYDDAVQRPIPAMLHHRVTVFPNAYLCVRRVSEILLSSTLMFGGKIMPPLSTAWGSLAEQVVKETEDTEMKKASEHMGLKLMNFVLKVRRKSFRSKLVNDGYRKSKKTLGLDIIEGAVRLERPIQSRLKNEERLARGAMPIFAPAIEHAPQTRGNEPRFNRHSWRRSVIEIERIN</sequence>
<reference evidence="3 4" key="1">
    <citation type="journal article" date="2011" name="Proc. Natl. Acad. Sci. U.S.A.">
        <title>Niche of harmful alga Aureococcus anophagefferens revealed through ecogenomics.</title>
        <authorList>
            <person name="Gobler C.J."/>
            <person name="Berry D.L."/>
            <person name="Dyhrman S.T."/>
            <person name="Wilhelm S.W."/>
            <person name="Salamov A."/>
            <person name="Lobanov A.V."/>
            <person name="Zhang Y."/>
            <person name="Collier J.L."/>
            <person name="Wurch L.L."/>
            <person name="Kustka A.B."/>
            <person name="Dill B.D."/>
            <person name="Shah M."/>
            <person name="VerBerkmoes N.C."/>
            <person name="Kuo A."/>
            <person name="Terry A."/>
            <person name="Pangilinan J."/>
            <person name="Lindquist E.A."/>
            <person name="Lucas S."/>
            <person name="Paulsen I.T."/>
            <person name="Hattenrath-Lehmann T.K."/>
            <person name="Talmage S.C."/>
            <person name="Walker E.A."/>
            <person name="Koch F."/>
            <person name="Burson A.M."/>
            <person name="Marcoval M.A."/>
            <person name="Tang Y.Z."/>
            <person name="Lecleir G.R."/>
            <person name="Coyne K.J."/>
            <person name="Berg G.M."/>
            <person name="Bertrand E.M."/>
            <person name="Saito M.A."/>
            <person name="Gladyshev V.N."/>
            <person name="Grigoriev I.V."/>
        </authorList>
    </citation>
    <scope>NUCLEOTIDE SEQUENCE [LARGE SCALE GENOMIC DNA]</scope>
    <source>
        <strain evidence="4">CCMP 1984</strain>
    </source>
</reference>
<dbReference type="eggNOG" id="KOG1235">
    <property type="taxonomic scope" value="Eukaryota"/>
</dbReference>
<dbReference type="KEGG" id="aaf:AURANDRAFT_68080"/>
<dbReference type="InParanoid" id="F0YNF1"/>
<feature type="compositionally biased region" description="Basic and acidic residues" evidence="1">
    <location>
        <begin position="342"/>
        <end position="355"/>
    </location>
</feature>
<evidence type="ECO:0000259" key="2">
    <source>
        <dbReference type="Pfam" id="PF03109"/>
    </source>
</evidence>
<gene>
    <name evidence="3" type="ORF">AURANDRAFT_68080</name>
</gene>
<proteinExistence type="predicted"/>
<dbReference type="SUPFAM" id="SSF56112">
    <property type="entry name" value="Protein kinase-like (PK-like)"/>
    <property type="match status" value="1"/>
</dbReference>
<dbReference type="RefSeq" id="XP_009041936.1">
    <property type="nucleotide sequence ID" value="XM_009043688.1"/>
</dbReference>
<dbReference type="EMBL" id="GL833174">
    <property type="protein sequence ID" value="EGB03363.1"/>
    <property type="molecule type" value="Genomic_DNA"/>
</dbReference>
<protein>
    <recommendedName>
        <fullName evidence="2">ABC1 atypical kinase-like domain-containing protein</fullName>
    </recommendedName>
</protein>
<dbReference type="InterPro" id="IPR051130">
    <property type="entry name" value="Mito_struct-func_regulator"/>
</dbReference>
<dbReference type="InterPro" id="IPR011009">
    <property type="entry name" value="Kinase-like_dom_sf"/>
</dbReference>
<dbReference type="OrthoDB" id="427480at2759"/>
<dbReference type="CDD" id="cd05121">
    <property type="entry name" value="ABC1_ADCK3-like"/>
    <property type="match status" value="1"/>
</dbReference>